<proteinExistence type="predicted"/>
<protein>
    <submittedName>
        <fullName evidence="1">Uncharacterized protein</fullName>
    </submittedName>
</protein>
<dbReference type="AlphaFoldDB" id="A0A210QHB1"/>
<sequence>MKIPWSDDIQGLQSDGAMLSRSQNLGPMCRLCSVVCRRLCDKADKSPEFMETWSEKPTRSKLNEESAELIRSCIKKNRRYQNSIVMENFGRHEIYLNTKKNLDLAFLTQDSTKQHLYRRMNSDIITRRKDFPLPLKEYYRGAMGIEHLEEWDPVLVVGIAHRTSLSNLSWMAHKSTGMLSLKNVELFILMTGDDVIRLMRPHNLVRSQVFLHNFFKIEVLMKIPKTSVDPKLVPFRGAGDLCFTREYKMCDEYVTADSRDNNYLVHFVINNDFNLKEDYLEFFALVSLLRAPEVNVIRKLESAFPGSGLPLIKAGYTMTHKVKQLTPEQYFDIFKIIRKVDTYKNVTEMEEENYHVQQT</sequence>
<dbReference type="EMBL" id="NEDP02003660">
    <property type="protein sequence ID" value="OWF48150.1"/>
    <property type="molecule type" value="Genomic_DNA"/>
</dbReference>
<dbReference type="OrthoDB" id="9895503at2759"/>
<comment type="caution">
    <text evidence="1">The sequence shown here is derived from an EMBL/GenBank/DDBJ whole genome shotgun (WGS) entry which is preliminary data.</text>
</comment>
<dbReference type="Proteomes" id="UP000242188">
    <property type="component" value="Unassembled WGS sequence"/>
</dbReference>
<evidence type="ECO:0000313" key="1">
    <source>
        <dbReference type="EMBL" id="OWF48150.1"/>
    </source>
</evidence>
<organism evidence="1 2">
    <name type="scientific">Mizuhopecten yessoensis</name>
    <name type="common">Japanese scallop</name>
    <name type="synonym">Patinopecten yessoensis</name>
    <dbReference type="NCBI Taxonomy" id="6573"/>
    <lineage>
        <taxon>Eukaryota</taxon>
        <taxon>Metazoa</taxon>
        <taxon>Spiralia</taxon>
        <taxon>Lophotrochozoa</taxon>
        <taxon>Mollusca</taxon>
        <taxon>Bivalvia</taxon>
        <taxon>Autobranchia</taxon>
        <taxon>Pteriomorphia</taxon>
        <taxon>Pectinida</taxon>
        <taxon>Pectinoidea</taxon>
        <taxon>Pectinidae</taxon>
        <taxon>Mizuhopecten</taxon>
    </lineage>
</organism>
<gene>
    <name evidence="1" type="ORF">KP79_PYT01245</name>
</gene>
<reference evidence="1 2" key="1">
    <citation type="journal article" date="2017" name="Nat. Ecol. Evol.">
        <title>Scallop genome provides insights into evolution of bilaterian karyotype and development.</title>
        <authorList>
            <person name="Wang S."/>
            <person name="Zhang J."/>
            <person name="Jiao W."/>
            <person name="Li J."/>
            <person name="Xun X."/>
            <person name="Sun Y."/>
            <person name="Guo X."/>
            <person name="Huan P."/>
            <person name="Dong B."/>
            <person name="Zhang L."/>
            <person name="Hu X."/>
            <person name="Sun X."/>
            <person name="Wang J."/>
            <person name="Zhao C."/>
            <person name="Wang Y."/>
            <person name="Wang D."/>
            <person name="Huang X."/>
            <person name="Wang R."/>
            <person name="Lv J."/>
            <person name="Li Y."/>
            <person name="Zhang Z."/>
            <person name="Liu B."/>
            <person name="Lu W."/>
            <person name="Hui Y."/>
            <person name="Liang J."/>
            <person name="Zhou Z."/>
            <person name="Hou R."/>
            <person name="Li X."/>
            <person name="Liu Y."/>
            <person name="Li H."/>
            <person name="Ning X."/>
            <person name="Lin Y."/>
            <person name="Zhao L."/>
            <person name="Xing Q."/>
            <person name="Dou J."/>
            <person name="Li Y."/>
            <person name="Mao J."/>
            <person name="Guo H."/>
            <person name="Dou H."/>
            <person name="Li T."/>
            <person name="Mu C."/>
            <person name="Jiang W."/>
            <person name="Fu Q."/>
            <person name="Fu X."/>
            <person name="Miao Y."/>
            <person name="Liu J."/>
            <person name="Yu Q."/>
            <person name="Li R."/>
            <person name="Liao H."/>
            <person name="Li X."/>
            <person name="Kong Y."/>
            <person name="Jiang Z."/>
            <person name="Chourrout D."/>
            <person name="Li R."/>
            <person name="Bao Z."/>
        </authorList>
    </citation>
    <scope>NUCLEOTIDE SEQUENCE [LARGE SCALE GENOMIC DNA]</scope>
    <source>
        <strain evidence="1 2">PY_sf001</strain>
    </source>
</reference>
<name>A0A210QHB1_MIZYE</name>
<evidence type="ECO:0000313" key="2">
    <source>
        <dbReference type="Proteomes" id="UP000242188"/>
    </source>
</evidence>
<keyword evidence="2" id="KW-1185">Reference proteome</keyword>
<accession>A0A210QHB1</accession>